<dbReference type="Pfam" id="PF04977">
    <property type="entry name" value="DivIC"/>
    <property type="match status" value="1"/>
</dbReference>
<dbReference type="InterPro" id="IPR007060">
    <property type="entry name" value="FtsL/DivIC"/>
</dbReference>
<evidence type="ECO:0008006" key="3">
    <source>
        <dbReference type="Google" id="ProtNLM"/>
    </source>
</evidence>
<gene>
    <name evidence="2" type="ORF">ENV54_05110</name>
</gene>
<sequence length="114" mass="12633">MNGHGAIADAAGGLARFLPGDATREQVRRKGVVVGMSLAVVLLLVGLFYVWTRMQQVQIGYEISKLEAMNKDLKNRKRELHLELSSLQSPRELEAKARKLGLIYPPMGKVVHVP</sequence>
<feature type="transmembrane region" description="Helical" evidence="1">
    <location>
        <begin position="32"/>
        <end position="51"/>
    </location>
</feature>
<evidence type="ECO:0000256" key="1">
    <source>
        <dbReference type="SAM" id="Phobius"/>
    </source>
</evidence>
<reference evidence="2" key="1">
    <citation type="journal article" date="2020" name="mSystems">
        <title>Genome- and Community-Level Interaction Insights into Carbon Utilization and Element Cycling Functions of Hydrothermarchaeota in Hydrothermal Sediment.</title>
        <authorList>
            <person name="Zhou Z."/>
            <person name="Liu Y."/>
            <person name="Xu W."/>
            <person name="Pan J."/>
            <person name="Luo Z.H."/>
            <person name="Li M."/>
        </authorList>
    </citation>
    <scope>NUCLEOTIDE SEQUENCE [LARGE SCALE GENOMIC DNA]</scope>
    <source>
        <strain evidence="2">SpSt-769</strain>
    </source>
</reference>
<evidence type="ECO:0000313" key="2">
    <source>
        <dbReference type="EMBL" id="HGH60661.1"/>
    </source>
</evidence>
<proteinExistence type="predicted"/>
<keyword evidence="1" id="KW-1133">Transmembrane helix</keyword>
<organism evidence="2">
    <name type="scientific">Desulfomonile tiedjei</name>
    <dbReference type="NCBI Taxonomy" id="2358"/>
    <lineage>
        <taxon>Bacteria</taxon>
        <taxon>Pseudomonadati</taxon>
        <taxon>Thermodesulfobacteriota</taxon>
        <taxon>Desulfomonilia</taxon>
        <taxon>Desulfomonilales</taxon>
        <taxon>Desulfomonilaceae</taxon>
        <taxon>Desulfomonile</taxon>
    </lineage>
</organism>
<name>A0A7C4AR83_9BACT</name>
<dbReference type="AlphaFoldDB" id="A0A7C4AR83"/>
<keyword evidence="1" id="KW-0812">Transmembrane</keyword>
<keyword evidence="1" id="KW-0472">Membrane</keyword>
<accession>A0A7C4AR83</accession>
<protein>
    <recommendedName>
        <fullName evidence="3">Cell division protein FtsL</fullName>
    </recommendedName>
</protein>
<comment type="caution">
    <text evidence="2">The sequence shown here is derived from an EMBL/GenBank/DDBJ whole genome shotgun (WGS) entry which is preliminary data.</text>
</comment>
<dbReference type="EMBL" id="DTGT01000159">
    <property type="protein sequence ID" value="HGH60661.1"/>
    <property type="molecule type" value="Genomic_DNA"/>
</dbReference>